<reference evidence="1 2" key="1">
    <citation type="submission" date="2016-06" db="EMBL/GenBank/DDBJ databases">
        <title>Evolution of pathogenesis and genome organization in the Tremellales.</title>
        <authorList>
            <person name="Cuomo C."/>
            <person name="Litvintseva A."/>
            <person name="Heitman J."/>
            <person name="Chen Y."/>
            <person name="Sun S."/>
            <person name="Springer D."/>
            <person name="Dromer F."/>
            <person name="Young S."/>
            <person name="Zeng Q."/>
            <person name="Chapman S."/>
            <person name="Gujja S."/>
            <person name="Saif S."/>
            <person name="Birren B."/>
        </authorList>
    </citation>
    <scope>NUCLEOTIDE SEQUENCE [LARGE SCALE GENOMIC DNA]</scope>
    <source>
        <strain evidence="1 2">ATCC 28783</strain>
    </source>
</reference>
<sequence length="214" mass="24451">MSEDSKVQWDAFYNDPKDDIVFVSNDKIHFRASSWLMKRHSQFIKDMLDFPGKGNISDAHIDLEAPAHIVRHFIALCYTTGPFHMELKETKVSQIIVICEKLQCSQLIQRVLGDLVRFVDYDPVESFIFAAEYRHVELAKAAIALFPEDPKVPFSPVLDISVGTAITVLNYAPGRRFQARSIRNIAFFQDISEQSRYNRTTKPLITSICTPTLP</sequence>
<dbReference type="InterPro" id="IPR011333">
    <property type="entry name" value="SKP1/BTB/POZ_sf"/>
</dbReference>
<proteinExistence type="predicted"/>
<evidence type="ECO:0008006" key="3">
    <source>
        <dbReference type="Google" id="ProtNLM"/>
    </source>
</evidence>
<gene>
    <name evidence="1" type="ORF">M231_05981</name>
</gene>
<dbReference type="OrthoDB" id="2564085at2759"/>
<comment type="caution">
    <text evidence="1">The sequence shown here is derived from an EMBL/GenBank/DDBJ whole genome shotgun (WGS) entry which is preliminary data.</text>
</comment>
<dbReference type="EMBL" id="SDIL01000088">
    <property type="protein sequence ID" value="RXK36746.1"/>
    <property type="molecule type" value="Genomic_DNA"/>
</dbReference>
<protein>
    <recommendedName>
        <fullName evidence="3">BTB domain-containing protein</fullName>
    </recommendedName>
</protein>
<evidence type="ECO:0000313" key="1">
    <source>
        <dbReference type="EMBL" id="RXK36746.1"/>
    </source>
</evidence>
<dbReference type="Gene3D" id="3.30.710.10">
    <property type="entry name" value="Potassium Channel Kv1.1, Chain A"/>
    <property type="match status" value="1"/>
</dbReference>
<evidence type="ECO:0000313" key="2">
    <source>
        <dbReference type="Proteomes" id="UP000289152"/>
    </source>
</evidence>
<dbReference type="STRING" id="5217.A0A4Q1BGP3"/>
<dbReference type="SUPFAM" id="SSF54695">
    <property type="entry name" value="POZ domain"/>
    <property type="match status" value="1"/>
</dbReference>
<dbReference type="Proteomes" id="UP000289152">
    <property type="component" value="Unassembled WGS sequence"/>
</dbReference>
<accession>A0A4Q1BGP3</accession>
<name>A0A4Q1BGP3_TREME</name>
<organism evidence="1 2">
    <name type="scientific">Tremella mesenterica</name>
    <name type="common">Jelly fungus</name>
    <dbReference type="NCBI Taxonomy" id="5217"/>
    <lineage>
        <taxon>Eukaryota</taxon>
        <taxon>Fungi</taxon>
        <taxon>Dikarya</taxon>
        <taxon>Basidiomycota</taxon>
        <taxon>Agaricomycotina</taxon>
        <taxon>Tremellomycetes</taxon>
        <taxon>Tremellales</taxon>
        <taxon>Tremellaceae</taxon>
        <taxon>Tremella</taxon>
    </lineage>
</organism>
<dbReference type="AlphaFoldDB" id="A0A4Q1BGP3"/>
<dbReference type="VEuPathDB" id="FungiDB:TREMEDRAFT_74387"/>
<keyword evidence="2" id="KW-1185">Reference proteome</keyword>
<dbReference type="InParanoid" id="A0A4Q1BGP3"/>